<dbReference type="SMART" id="SM00731">
    <property type="entry name" value="SprT"/>
    <property type="match status" value="1"/>
</dbReference>
<dbReference type="GO" id="GO:0006950">
    <property type="term" value="P:response to stress"/>
    <property type="evidence" value="ECO:0007669"/>
    <property type="project" value="UniProtKB-ARBA"/>
</dbReference>
<evidence type="ECO:0000259" key="1">
    <source>
        <dbReference type="SMART" id="SM00731"/>
    </source>
</evidence>
<accession>A0A2P8H8H4</accession>
<dbReference type="AlphaFoldDB" id="A0A2P8H8H4"/>
<reference evidence="2 3" key="1">
    <citation type="submission" date="2018-03" db="EMBL/GenBank/DDBJ databases">
        <title>Genomic Encyclopedia of Type Strains, Phase III (KMG-III): the genomes of soil and plant-associated and newly described type strains.</title>
        <authorList>
            <person name="Whitman W."/>
        </authorList>
    </citation>
    <scope>NUCLEOTIDE SEQUENCE [LARGE SCALE GENOMIC DNA]</scope>
    <source>
        <strain evidence="2 3">CGMCC 1.07653</strain>
    </source>
</reference>
<dbReference type="NCBIfam" id="NF003339">
    <property type="entry name" value="PRK04351.1"/>
    <property type="match status" value="1"/>
</dbReference>
<evidence type="ECO:0000313" key="3">
    <source>
        <dbReference type="Proteomes" id="UP000242310"/>
    </source>
</evidence>
<feature type="domain" description="SprT-like" evidence="1">
    <location>
        <begin position="1"/>
        <end position="110"/>
    </location>
</feature>
<comment type="caution">
    <text evidence="2">The sequence shown here is derived from an EMBL/GenBank/DDBJ whole genome shotgun (WGS) entry which is preliminary data.</text>
</comment>
<gene>
    <name evidence="2" type="ORF">B0H94_11573</name>
</gene>
<organism evidence="2 3">
    <name type="scientific">Salsuginibacillus halophilus</name>
    <dbReference type="NCBI Taxonomy" id="517424"/>
    <lineage>
        <taxon>Bacteria</taxon>
        <taxon>Bacillati</taxon>
        <taxon>Bacillota</taxon>
        <taxon>Bacilli</taxon>
        <taxon>Bacillales</taxon>
        <taxon>Bacillaceae</taxon>
        <taxon>Salsuginibacillus</taxon>
    </lineage>
</organism>
<dbReference type="Proteomes" id="UP000242310">
    <property type="component" value="Unassembled WGS sequence"/>
</dbReference>
<proteinExistence type="predicted"/>
<sequence>MLQDHTIEVNPKHLMLFGEQEIIDILKHELCHYHLHLEGRGYRHKDPEFKALLAQVGGARFCQRIPEAKQTSQARHVYVCTLCYEVYVRKKRMNLQKYRCGVCRGLLKQKEVSYEKK</sequence>
<keyword evidence="3" id="KW-1185">Reference proteome</keyword>
<dbReference type="InterPro" id="IPR006640">
    <property type="entry name" value="SprT-like_domain"/>
</dbReference>
<evidence type="ECO:0000313" key="2">
    <source>
        <dbReference type="EMBL" id="PSL42469.1"/>
    </source>
</evidence>
<name>A0A2P8H8H4_9BACI</name>
<protein>
    <submittedName>
        <fullName evidence="2">SprT-like protein</fullName>
    </submittedName>
</protein>
<dbReference type="EMBL" id="PYAV01000015">
    <property type="protein sequence ID" value="PSL42469.1"/>
    <property type="molecule type" value="Genomic_DNA"/>
</dbReference>
<dbReference type="Pfam" id="PF10263">
    <property type="entry name" value="SprT-like"/>
    <property type="match status" value="1"/>
</dbReference>